<sequence length="134" mass="15142">MKTLNQMDETEFLRHCYMIADKVAALLTETQVMELRKVGPILTGSETPDELKAKKEAQGRKNIKAMAKKLLFDNAQNTAELLPLLYELETDKDGKPEKMTPFKTLRVITETINDRDVLDFLSSLVRLAQTDIGG</sequence>
<name>A0A8S5P9V8_9CAUD</name>
<organism evidence="1">
    <name type="scientific">Siphoviridae sp. ct0Ci105</name>
    <dbReference type="NCBI Taxonomy" id="2825292"/>
    <lineage>
        <taxon>Viruses</taxon>
        <taxon>Duplodnaviria</taxon>
        <taxon>Heunggongvirae</taxon>
        <taxon>Uroviricota</taxon>
        <taxon>Caudoviricetes</taxon>
    </lineage>
</organism>
<reference evidence="1" key="1">
    <citation type="journal article" date="2021" name="Proc. Natl. Acad. Sci. U.S.A.">
        <title>A Catalog of Tens of Thousands of Viruses from Human Metagenomes Reveals Hidden Associations with Chronic Diseases.</title>
        <authorList>
            <person name="Tisza M.J."/>
            <person name="Buck C.B."/>
        </authorList>
    </citation>
    <scope>NUCLEOTIDE SEQUENCE</scope>
    <source>
        <strain evidence="1">Ct0Ci105</strain>
    </source>
</reference>
<evidence type="ECO:0000313" key="1">
    <source>
        <dbReference type="EMBL" id="DAE02996.1"/>
    </source>
</evidence>
<proteinExistence type="predicted"/>
<protein>
    <submittedName>
        <fullName evidence="1">Uncharacterized protein</fullName>
    </submittedName>
</protein>
<accession>A0A8S5P9V8</accession>
<dbReference type="EMBL" id="BK015357">
    <property type="protein sequence ID" value="DAE02996.1"/>
    <property type="molecule type" value="Genomic_DNA"/>
</dbReference>